<evidence type="ECO:0000256" key="4">
    <source>
        <dbReference type="ARBA" id="ARBA00022636"/>
    </source>
</evidence>
<gene>
    <name evidence="12" type="ORF">FHW16_002717</name>
</gene>
<evidence type="ECO:0000313" key="12">
    <source>
        <dbReference type="EMBL" id="MBA8878999.1"/>
    </source>
</evidence>
<dbReference type="AlphaFoldDB" id="A0A839EJM5"/>
<dbReference type="PROSITE" id="PS50883">
    <property type="entry name" value="EAL"/>
    <property type="match status" value="1"/>
</dbReference>
<sequence length="526" mass="56012">MSAAGAFRTFWLQALLVAALVIAGASLGRWVGKWAAIESDRGHMLAFANQLLKRGEKVFAEADSVLAQANGSPFAFCSSQEVAFLRDILFTSRYLKDVGRVSDGKFHCSAVFGPAQTPAPLPSPDETAIDGSLIYALVPLAVSKSSAPIIGHLNANVVLDPTAFDSFADPAYVFGILLEPGDGRNPVGMFGVLYQGIQPAGFPQGLGRDGDSIFRNLCSGRVCVAVHAKVADLEAAMSTSLFALIGLGGALGGAMGCILLLLQRKGVTMKARLSNALKKGVLELEYQPIVNLHTGAVVGAEALLRWTENNEVISPDVFIPVAEEADIVQQVTLYVIDRLLLEMAGFLQSHPDFRLNVNISANDLCDPGFGAKIAARLEAASVLPTQLALEITERSSANASEAIEAIRSLRSRGHSIYIDDFGTGYSSLSYLGQLNVDGIKIDKSFTQKVGTDAIGVSIAPQIVDMARAHDLAIVVEGIETERQREYFANLKMEINAQGWLFGKPVSASKIADLFSARGGSVRSATR</sequence>
<dbReference type="SMART" id="SM00052">
    <property type="entry name" value="EAL"/>
    <property type="match status" value="1"/>
</dbReference>
<dbReference type="EMBL" id="JACGXN010000003">
    <property type="protein sequence ID" value="MBA8878999.1"/>
    <property type="molecule type" value="Genomic_DNA"/>
</dbReference>
<dbReference type="CDD" id="cd01948">
    <property type="entry name" value="EAL"/>
    <property type="match status" value="1"/>
</dbReference>
<evidence type="ECO:0000256" key="10">
    <source>
        <dbReference type="SAM" id="Phobius"/>
    </source>
</evidence>
<evidence type="ECO:0000256" key="6">
    <source>
        <dbReference type="ARBA" id="ARBA00022801"/>
    </source>
</evidence>
<dbReference type="GO" id="GO:0005886">
    <property type="term" value="C:plasma membrane"/>
    <property type="evidence" value="ECO:0007669"/>
    <property type="project" value="UniProtKB-SubCell"/>
</dbReference>
<dbReference type="InterPro" id="IPR024744">
    <property type="entry name" value="CSS-motif_dom"/>
</dbReference>
<keyword evidence="5 10" id="KW-0812">Transmembrane</keyword>
<feature type="transmembrane region" description="Helical" evidence="10">
    <location>
        <begin position="241"/>
        <end position="262"/>
    </location>
</feature>
<name>A0A839EJM5_9HYPH</name>
<dbReference type="Pfam" id="PF12792">
    <property type="entry name" value="CSS-motif"/>
    <property type="match status" value="1"/>
</dbReference>
<dbReference type="RefSeq" id="WP_182549675.1">
    <property type="nucleotide sequence ID" value="NZ_JACGXN010000003.1"/>
</dbReference>
<dbReference type="EC" id="3.1.4.52" evidence="2"/>
<evidence type="ECO:0000256" key="8">
    <source>
        <dbReference type="ARBA" id="ARBA00023136"/>
    </source>
</evidence>
<keyword evidence="8 10" id="KW-0472">Membrane</keyword>
<dbReference type="GO" id="GO:0071111">
    <property type="term" value="F:cyclic-guanylate-specific phosphodiesterase activity"/>
    <property type="evidence" value="ECO:0007669"/>
    <property type="project" value="UniProtKB-EC"/>
</dbReference>
<comment type="caution">
    <text evidence="12">The sequence shown here is derived from an EMBL/GenBank/DDBJ whole genome shotgun (WGS) entry which is preliminary data.</text>
</comment>
<dbReference type="InterPro" id="IPR001633">
    <property type="entry name" value="EAL_dom"/>
</dbReference>
<keyword evidence="4" id="KW-0973">c-di-GMP</keyword>
<dbReference type="Pfam" id="PF00563">
    <property type="entry name" value="EAL"/>
    <property type="match status" value="1"/>
</dbReference>
<comment type="subcellular location">
    <subcellularLocation>
        <location evidence="1">Cell membrane</location>
        <topology evidence="1">Multi-pass membrane protein</topology>
    </subcellularLocation>
</comment>
<dbReference type="Proteomes" id="UP000549052">
    <property type="component" value="Unassembled WGS sequence"/>
</dbReference>
<proteinExistence type="predicted"/>
<feature type="domain" description="EAL" evidence="11">
    <location>
        <begin position="266"/>
        <end position="518"/>
    </location>
</feature>
<evidence type="ECO:0000256" key="7">
    <source>
        <dbReference type="ARBA" id="ARBA00022989"/>
    </source>
</evidence>
<accession>A0A839EJM5</accession>
<dbReference type="PANTHER" id="PTHR33121">
    <property type="entry name" value="CYCLIC DI-GMP PHOSPHODIESTERASE PDEF"/>
    <property type="match status" value="1"/>
</dbReference>
<dbReference type="InterPro" id="IPR050706">
    <property type="entry name" value="Cyclic-di-GMP_PDE-like"/>
</dbReference>
<dbReference type="SUPFAM" id="SSF141868">
    <property type="entry name" value="EAL domain-like"/>
    <property type="match status" value="1"/>
</dbReference>
<organism evidence="12 13">
    <name type="scientific">Phyllobacterium myrsinacearum</name>
    <dbReference type="NCBI Taxonomy" id="28101"/>
    <lineage>
        <taxon>Bacteria</taxon>
        <taxon>Pseudomonadati</taxon>
        <taxon>Pseudomonadota</taxon>
        <taxon>Alphaproteobacteria</taxon>
        <taxon>Hyphomicrobiales</taxon>
        <taxon>Phyllobacteriaceae</taxon>
        <taxon>Phyllobacterium</taxon>
    </lineage>
</organism>
<dbReference type="InterPro" id="IPR035919">
    <property type="entry name" value="EAL_sf"/>
</dbReference>
<protein>
    <recommendedName>
        <fullName evidence="2">cyclic-guanylate-specific phosphodiesterase</fullName>
        <ecNumber evidence="2">3.1.4.52</ecNumber>
    </recommendedName>
</protein>
<evidence type="ECO:0000256" key="5">
    <source>
        <dbReference type="ARBA" id="ARBA00022692"/>
    </source>
</evidence>
<evidence type="ECO:0000313" key="13">
    <source>
        <dbReference type="Proteomes" id="UP000549052"/>
    </source>
</evidence>
<dbReference type="Gene3D" id="3.20.20.450">
    <property type="entry name" value="EAL domain"/>
    <property type="match status" value="1"/>
</dbReference>
<dbReference type="PANTHER" id="PTHR33121:SF79">
    <property type="entry name" value="CYCLIC DI-GMP PHOSPHODIESTERASE PDED-RELATED"/>
    <property type="match status" value="1"/>
</dbReference>
<evidence type="ECO:0000256" key="1">
    <source>
        <dbReference type="ARBA" id="ARBA00004651"/>
    </source>
</evidence>
<comment type="catalytic activity">
    <reaction evidence="9">
        <text>3',3'-c-di-GMP + H2O = 5'-phosphoguanylyl(3'-&gt;5')guanosine + H(+)</text>
        <dbReference type="Rhea" id="RHEA:24902"/>
        <dbReference type="ChEBI" id="CHEBI:15377"/>
        <dbReference type="ChEBI" id="CHEBI:15378"/>
        <dbReference type="ChEBI" id="CHEBI:58754"/>
        <dbReference type="ChEBI" id="CHEBI:58805"/>
        <dbReference type="EC" id="3.1.4.52"/>
    </reaction>
</comment>
<evidence type="ECO:0000256" key="9">
    <source>
        <dbReference type="ARBA" id="ARBA00034290"/>
    </source>
</evidence>
<evidence type="ECO:0000256" key="2">
    <source>
        <dbReference type="ARBA" id="ARBA00012282"/>
    </source>
</evidence>
<keyword evidence="13" id="KW-1185">Reference proteome</keyword>
<reference evidence="12 13" key="1">
    <citation type="submission" date="2020-07" db="EMBL/GenBank/DDBJ databases">
        <title>Genomic Encyclopedia of Type Strains, Phase IV (KMG-V): Genome sequencing to study the core and pangenomes of soil and plant-associated prokaryotes.</title>
        <authorList>
            <person name="Whitman W."/>
        </authorList>
    </citation>
    <scope>NUCLEOTIDE SEQUENCE [LARGE SCALE GENOMIC DNA]</scope>
    <source>
        <strain evidence="12 13">AN3</strain>
    </source>
</reference>
<evidence type="ECO:0000259" key="11">
    <source>
        <dbReference type="PROSITE" id="PS50883"/>
    </source>
</evidence>
<evidence type="ECO:0000256" key="3">
    <source>
        <dbReference type="ARBA" id="ARBA00022475"/>
    </source>
</evidence>
<keyword evidence="3" id="KW-1003">Cell membrane</keyword>
<keyword evidence="7 10" id="KW-1133">Transmembrane helix</keyword>
<keyword evidence="6" id="KW-0378">Hydrolase</keyword>